<dbReference type="InterPro" id="IPR035969">
    <property type="entry name" value="Rab-GAP_TBC_sf"/>
</dbReference>
<evidence type="ECO:0000313" key="14">
    <source>
        <dbReference type="EMBL" id="GAV54605.1"/>
    </source>
</evidence>
<feature type="compositionally biased region" description="Polar residues" evidence="12">
    <location>
        <begin position="296"/>
        <end position="310"/>
    </location>
</feature>
<dbReference type="OrthoDB" id="295078at2759"/>
<evidence type="ECO:0000256" key="11">
    <source>
        <dbReference type="SAM" id="Coils"/>
    </source>
</evidence>
<feature type="compositionally biased region" description="Low complexity" evidence="12">
    <location>
        <begin position="919"/>
        <end position="929"/>
    </location>
</feature>
<feature type="compositionally biased region" description="Polar residues" evidence="12">
    <location>
        <begin position="138"/>
        <end position="148"/>
    </location>
</feature>
<organism evidence="14 15">
    <name type="scientific">Zygosaccharomyces rouxii</name>
    <dbReference type="NCBI Taxonomy" id="4956"/>
    <lineage>
        <taxon>Eukaryota</taxon>
        <taxon>Fungi</taxon>
        <taxon>Dikarya</taxon>
        <taxon>Ascomycota</taxon>
        <taxon>Saccharomycotina</taxon>
        <taxon>Saccharomycetes</taxon>
        <taxon>Saccharomycetales</taxon>
        <taxon>Saccharomycetaceae</taxon>
        <taxon>Zygosaccharomyces</taxon>
    </lineage>
</organism>
<feature type="compositionally biased region" description="Polar residues" evidence="12">
    <location>
        <begin position="189"/>
        <end position="199"/>
    </location>
</feature>
<evidence type="ECO:0000256" key="7">
    <source>
        <dbReference type="ARBA" id="ARBA00022927"/>
    </source>
</evidence>
<dbReference type="SMART" id="SM00164">
    <property type="entry name" value="TBC"/>
    <property type="match status" value="1"/>
</dbReference>
<comment type="subcellular location">
    <subcellularLocation>
        <location evidence="1">Cytoplasm</location>
    </subcellularLocation>
</comment>
<feature type="compositionally biased region" description="Basic and acidic residues" evidence="12">
    <location>
        <begin position="342"/>
        <end position="358"/>
    </location>
</feature>
<dbReference type="SUPFAM" id="SSF47923">
    <property type="entry name" value="Ypt/Rab-GAP domain of gyp1p"/>
    <property type="match status" value="2"/>
</dbReference>
<feature type="compositionally biased region" description="Basic and acidic residues" evidence="12">
    <location>
        <begin position="31"/>
        <end position="47"/>
    </location>
</feature>
<dbReference type="FunFam" id="1.10.472.80:FF:000044">
    <property type="entry name" value="GTPase-activating protein GYP5"/>
    <property type="match status" value="1"/>
</dbReference>
<dbReference type="Gene3D" id="1.10.472.80">
    <property type="entry name" value="Ypt/Rab-GAP domain of gyp1p, domain 3"/>
    <property type="match status" value="1"/>
</dbReference>
<accession>A0A1Q3AG55</accession>
<dbReference type="EMBL" id="BDGX01000040">
    <property type="protein sequence ID" value="GAV54605.1"/>
    <property type="molecule type" value="Genomic_DNA"/>
</dbReference>
<dbReference type="GO" id="GO:0030427">
    <property type="term" value="C:site of polarized growth"/>
    <property type="evidence" value="ECO:0007669"/>
    <property type="project" value="UniProtKB-ARBA"/>
</dbReference>
<dbReference type="Pfam" id="PF23436">
    <property type="entry name" value="RabGap-TBC_2"/>
    <property type="match status" value="1"/>
</dbReference>
<feature type="compositionally biased region" description="Low complexity" evidence="12">
    <location>
        <begin position="9"/>
        <end position="19"/>
    </location>
</feature>
<keyword evidence="4" id="KW-0268">Exocytosis</keyword>
<evidence type="ECO:0000256" key="5">
    <source>
        <dbReference type="ARBA" id="ARBA00022490"/>
    </source>
</evidence>
<keyword evidence="2" id="KW-0813">Transport</keyword>
<dbReference type="FunFam" id="1.10.10.750:FF:000003">
    <property type="entry name" value="GTPase activating protein (Evi5)"/>
    <property type="match status" value="1"/>
</dbReference>
<dbReference type="PANTHER" id="PTHR47219">
    <property type="entry name" value="RAB GTPASE-ACTIVATING PROTEIN 1-LIKE"/>
    <property type="match status" value="1"/>
</dbReference>
<feature type="compositionally biased region" description="Basic and acidic residues" evidence="12">
    <location>
        <begin position="164"/>
        <end position="174"/>
    </location>
</feature>
<keyword evidence="3" id="KW-0343">GTPase activation</keyword>
<feature type="region of interest" description="Disordered" evidence="12">
    <location>
        <begin position="485"/>
        <end position="506"/>
    </location>
</feature>
<feature type="compositionally biased region" description="Polar residues" evidence="12">
    <location>
        <begin position="49"/>
        <end position="68"/>
    </location>
</feature>
<feature type="domain" description="Rab-GAP TBC" evidence="13">
    <location>
        <begin position="549"/>
        <end position="728"/>
    </location>
</feature>
<dbReference type="AlphaFoldDB" id="A0A1Q3AG55"/>
<evidence type="ECO:0000256" key="6">
    <source>
        <dbReference type="ARBA" id="ARBA00022892"/>
    </source>
</evidence>
<keyword evidence="6" id="KW-0931">ER-Golgi transport</keyword>
<comment type="similarity">
    <text evidence="9">Belongs to the GYP5 family.</text>
</comment>
<dbReference type="GO" id="GO:0015031">
    <property type="term" value="P:protein transport"/>
    <property type="evidence" value="ECO:0007669"/>
    <property type="project" value="UniProtKB-KW"/>
</dbReference>
<evidence type="ECO:0000256" key="1">
    <source>
        <dbReference type="ARBA" id="ARBA00004496"/>
    </source>
</evidence>
<dbReference type="GO" id="GO:0006887">
    <property type="term" value="P:exocytosis"/>
    <property type="evidence" value="ECO:0007669"/>
    <property type="project" value="UniProtKB-KW"/>
</dbReference>
<feature type="coiled-coil region" evidence="11">
    <location>
        <begin position="942"/>
        <end position="969"/>
    </location>
</feature>
<feature type="region of interest" description="Disordered" evidence="12">
    <location>
        <begin position="1"/>
        <end position="404"/>
    </location>
</feature>
<feature type="region of interest" description="Disordered" evidence="12">
    <location>
        <begin position="912"/>
        <end position="931"/>
    </location>
</feature>
<name>A0A1Q3AG55_ZYGRO</name>
<evidence type="ECO:0000259" key="13">
    <source>
        <dbReference type="PROSITE" id="PS50086"/>
    </source>
</evidence>
<evidence type="ECO:0000313" key="15">
    <source>
        <dbReference type="Proteomes" id="UP000187013"/>
    </source>
</evidence>
<dbReference type="GO" id="GO:0031267">
    <property type="term" value="F:small GTPase binding"/>
    <property type="evidence" value="ECO:0007669"/>
    <property type="project" value="TreeGrafter"/>
</dbReference>
<reference evidence="14 15" key="1">
    <citation type="submission" date="2016-08" db="EMBL/GenBank/DDBJ databases">
        <title>Draft genome sequence of allopolyploid Zygosaccharomyces rouxii.</title>
        <authorList>
            <person name="Watanabe J."/>
            <person name="Uehara K."/>
            <person name="Mogi Y."/>
            <person name="Tsukioka Y."/>
        </authorList>
    </citation>
    <scope>NUCLEOTIDE SEQUENCE [LARGE SCALE GENOMIC DNA]</scope>
    <source>
        <strain evidence="14 15">NBRC 110957</strain>
    </source>
</reference>
<keyword evidence="8 11" id="KW-0175">Coiled coil</keyword>
<evidence type="ECO:0000256" key="12">
    <source>
        <dbReference type="SAM" id="MobiDB-lite"/>
    </source>
</evidence>
<comment type="caution">
    <text evidence="14">The sequence shown here is derived from an EMBL/GenBank/DDBJ whole genome shotgun (WGS) entry which is preliminary data.</text>
</comment>
<dbReference type="InterPro" id="IPR050302">
    <property type="entry name" value="Rab_GAP_TBC_domain"/>
</dbReference>
<dbReference type="GO" id="GO:0005096">
    <property type="term" value="F:GTPase activator activity"/>
    <property type="evidence" value="ECO:0007669"/>
    <property type="project" value="UniProtKB-KW"/>
</dbReference>
<evidence type="ECO:0000256" key="10">
    <source>
        <dbReference type="ARBA" id="ARBA00072088"/>
    </source>
</evidence>
<protein>
    <recommendedName>
        <fullName evidence="10">GTPase-activating protein GYP5</fullName>
    </recommendedName>
</protein>
<dbReference type="GO" id="GO:0005737">
    <property type="term" value="C:cytoplasm"/>
    <property type="evidence" value="ECO:0007669"/>
    <property type="project" value="UniProtKB-SubCell"/>
</dbReference>
<evidence type="ECO:0000256" key="8">
    <source>
        <dbReference type="ARBA" id="ARBA00023054"/>
    </source>
</evidence>
<feature type="compositionally biased region" description="Basic and acidic residues" evidence="12">
    <location>
        <begin position="104"/>
        <end position="117"/>
    </location>
</feature>
<keyword evidence="7" id="KW-0653">Protein transport</keyword>
<dbReference type="InterPro" id="IPR000195">
    <property type="entry name" value="Rab-GAP-TBC_dom"/>
</dbReference>
<dbReference type="Proteomes" id="UP000187013">
    <property type="component" value="Unassembled WGS sequence"/>
</dbReference>
<evidence type="ECO:0000256" key="3">
    <source>
        <dbReference type="ARBA" id="ARBA00022468"/>
    </source>
</evidence>
<gene>
    <name evidence="14" type="ORF">ZYGR_0AN00730</name>
</gene>
<evidence type="ECO:0000256" key="9">
    <source>
        <dbReference type="ARBA" id="ARBA00061661"/>
    </source>
</evidence>
<keyword evidence="5" id="KW-0963">Cytoplasm</keyword>
<dbReference type="Gene3D" id="1.10.8.270">
    <property type="entry name" value="putative rabgap domain of human tbc1 domain family member 14 like domains"/>
    <property type="match status" value="1"/>
</dbReference>
<dbReference type="PROSITE" id="PS50086">
    <property type="entry name" value="TBC_RABGAP"/>
    <property type="match status" value="1"/>
</dbReference>
<evidence type="ECO:0000256" key="4">
    <source>
        <dbReference type="ARBA" id="ARBA00022483"/>
    </source>
</evidence>
<dbReference type="Gene3D" id="1.10.10.750">
    <property type="entry name" value="Ypt/Rab-GAP domain of gyp1p, domain 1"/>
    <property type="match status" value="1"/>
</dbReference>
<proteinExistence type="inferred from homology"/>
<evidence type="ECO:0000256" key="2">
    <source>
        <dbReference type="ARBA" id="ARBA00022448"/>
    </source>
</evidence>
<sequence>MGKKKGKKSSAANKADNSSRNTLSEASTIEKPVEDTANDKIELKDESGENLNSLDDLNATTENFQNEDLGSEFPSTEFIPEKPEPPVDQASSQSSMEVQPLFADESKQEEKTKLKEEEQVDSEEVSSQPLHIQKPETPVTQSLTQSIDMSKRASPPPIPPRGSEQSKREEEKPITEVSSSAPNPVPIDTNANVSRSGSYSSKPTSPRPVPPTPSMDAASIADTNAHKEENSVKCTPPALPPRKSQHNTPTAKNYLDLDSEEVPGLRSFHKVPTRERDNQRPGQEVHNNGFGGLNLVSPTPINFSEGTQTQESEKSKRTNMMDVESDDTSEAATQERLATPAKVDKSGDFERNVGEDGTKSSLMSHISPSKRPETQSPISPPLPPRGTSIKRHSVPPPLEQELKSDEFRRSLALAHARDTRGTPPPINRSKRLESAAEINLIANRFRETRQSYQTEDETSRENIEKGQSALKSSFSIFLESLPATPVTPSGKFEEPQVSEVGATPSAHTELHEDELHLLKTDWSFWTQVVNDFGSVAANPEKLEQKIADGIPQQIRGIIWQLIANSKSVEFEDIYNTLRDTESPHESNIRRDMKRTKFIPENKFESLFNVIKVYSVFDPDVGYTQGMAFIVTPLLLNTDTEAEAFGLFVRLMKGYGLRKMYLPEMPGLMLMLYQFDRLLEENSPQLYNHLTRQGVRSSMYATRWFLTFFAYKFPLEFVLRIYDIVFVEGMESFLKFAVNLMLKNIDNLLDLQFDKLLDFLKNELFFYYLRVNVEQRKMDLADDGTVLKKEISSTESPQKRATIEDEEYDVDQFVHDAMNYEHITPISLRRYASEYDEIHEIEQQKEAQYESMRIKNHQLHKEVRKLEHSYTLLNREHVDIANELIKNRLKIETLSDENNDMKTTILELRKQLNEMGRKQSSSSPDSELPSNIRHDLDRTIKRNAEVMSENLRLQDRVTELERSLATIKTKQVVSATSNTAANVPREKLTNGWSGFKKVFKKEEANQHK</sequence>
<dbReference type="PANTHER" id="PTHR47219:SF9">
    <property type="entry name" value="GTPASE ACTIVATING PROTEIN AND CENTROSOME-ASSOCIATED, ISOFORM B"/>
    <property type="match status" value="1"/>
</dbReference>